<gene>
    <name evidence="1" type="ORF">PCAMFM013_S003g000193</name>
</gene>
<keyword evidence="1" id="KW-0808">Transferase</keyword>
<name>A0A0G4NZB1_PENC3</name>
<proteinExistence type="predicted"/>
<dbReference type="GO" id="GO:0008483">
    <property type="term" value="F:transaminase activity"/>
    <property type="evidence" value="ECO:0007669"/>
    <property type="project" value="UniProtKB-KW"/>
</dbReference>
<accession>A0A0G4NZB1</accession>
<keyword evidence="1" id="KW-0032">Aminotransferase</keyword>
<evidence type="ECO:0000313" key="2">
    <source>
        <dbReference type="Proteomes" id="UP000053732"/>
    </source>
</evidence>
<dbReference type="EMBL" id="HG793136">
    <property type="protein sequence ID" value="CRL19402.1"/>
    <property type="molecule type" value="Genomic_DNA"/>
</dbReference>
<evidence type="ECO:0000313" key="1">
    <source>
        <dbReference type="EMBL" id="CRL19402.1"/>
    </source>
</evidence>
<keyword evidence="2" id="KW-1185">Reference proteome</keyword>
<dbReference type="Proteomes" id="UP000053732">
    <property type="component" value="Unassembled WGS sequence"/>
</dbReference>
<sequence>MTVATISMAVDSPQMKCPLENHSQENTAEEQCYLIEGLRTNVHLIVDKVQTGVGATGRLSGRDHVHAFSLAYLGSTLSTFRASMAKSFDVNIGGSSHQKVQHMHQGL</sequence>
<dbReference type="STRING" id="1429867.A0A0G4NZB1"/>
<protein>
    <submittedName>
        <fullName evidence="1">Aminotransferase class-III</fullName>
    </submittedName>
</protein>
<dbReference type="AlphaFoldDB" id="A0A0G4NZB1"/>
<organism evidence="1 2">
    <name type="scientific">Penicillium camemberti (strain FM 013)</name>
    <dbReference type="NCBI Taxonomy" id="1429867"/>
    <lineage>
        <taxon>Eukaryota</taxon>
        <taxon>Fungi</taxon>
        <taxon>Dikarya</taxon>
        <taxon>Ascomycota</taxon>
        <taxon>Pezizomycotina</taxon>
        <taxon>Eurotiomycetes</taxon>
        <taxon>Eurotiomycetidae</taxon>
        <taxon>Eurotiales</taxon>
        <taxon>Aspergillaceae</taxon>
        <taxon>Penicillium</taxon>
    </lineage>
</organism>
<reference evidence="1 2" key="1">
    <citation type="journal article" date="2014" name="Nat. Commun.">
        <title>Multiple recent horizontal transfers of a large genomic region in cheese making fungi.</title>
        <authorList>
            <person name="Cheeseman K."/>
            <person name="Ropars J."/>
            <person name="Renault P."/>
            <person name="Dupont J."/>
            <person name="Gouzy J."/>
            <person name="Branca A."/>
            <person name="Abraham A.L."/>
            <person name="Ceppi M."/>
            <person name="Conseiller E."/>
            <person name="Debuchy R."/>
            <person name="Malagnac F."/>
            <person name="Goarin A."/>
            <person name="Silar P."/>
            <person name="Lacoste S."/>
            <person name="Sallet E."/>
            <person name="Bensimon A."/>
            <person name="Giraud T."/>
            <person name="Brygoo Y."/>
        </authorList>
    </citation>
    <scope>NUCLEOTIDE SEQUENCE [LARGE SCALE GENOMIC DNA]</scope>
    <source>
        <strain evidence="2">FM 013</strain>
    </source>
</reference>